<name>A0A1I6UZS3_9EURY</name>
<dbReference type="Proteomes" id="UP000199199">
    <property type="component" value="Unassembled WGS sequence"/>
</dbReference>
<evidence type="ECO:0000313" key="1">
    <source>
        <dbReference type="EMBL" id="SFT06948.1"/>
    </source>
</evidence>
<sequence>MWYDVVMTDLTDPRPPLSGWIMDAYELLAANSHNTTESQDRQSISRERALKVLRNSEELDLETGDATHAVSRLIDRGYLYEVNDELRVTIPEN</sequence>
<keyword evidence="2" id="KW-1185">Reference proteome</keyword>
<reference evidence="2" key="1">
    <citation type="submission" date="2016-10" db="EMBL/GenBank/DDBJ databases">
        <authorList>
            <person name="Varghese N."/>
            <person name="Submissions S."/>
        </authorList>
    </citation>
    <scope>NUCLEOTIDE SEQUENCE [LARGE SCALE GENOMIC DNA]</scope>
    <source>
        <strain evidence="2">DSM 22427</strain>
    </source>
</reference>
<organism evidence="1 2">
    <name type="scientific">Halostagnicola kamekurae</name>
    <dbReference type="NCBI Taxonomy" id="619731"/>
    <lineage>
        <taxon>Archaea</taxon>
        <taxon>Methanobacteriati</taxon>
        <taxon>Methanobacteriota</taxon>
        <taxon>Stenosarchaea group</taxon>
        <taxon>Halobacteria</taxon>
        <taxon>Halobacteriales</taxon>
        <taxon>Natrialbaceae</taxon>
        <taxon>Halostagnicola</taxon>
    </lineage>
</organism>
<protein>
    <submittedName>
        <fullName evidence="1">Uncharacterized protein</fullName>
    </submittedName>
</protein>
<accession>A0A1I6UZS3</accession>
<dbReference type="AlphaFoldDB" id="A0A1I6UZS3"/>
<evidence type="ECO:0000313" key="2">
    <source>
        <dbReference type="Proteomes" id="UP000199199"/>
    </source>
</evidence>
<gene>
    <name evidence="1" type="ORF">SAMN04488556_4212</name>
</gene>
<dbReference type="EMBL" id="FOZS01000008">
    <property type="protein sequence ID" value="SFT06948.1"/>
    <property type="molecule type" value="Genomic_DNA"/>
</dbReference>
<proteinExistence type="predicted"/>